<evidence type="ECO:0000256" key="3">
    <source>
        <dbReference type="ARBA" id="ARBA00012744"/>
    </source>
</evidence>
<dbReference type="EMBL" id="FOLY01000005">
    <property type="protein sequence ID" value="SFC71052.1"/>
    <property type="molecule type" value="Genomic_DNA"/>
</dbReference>
<protein>
    <recommendedName>
        <fullName evidence="3">beta-glucosidase</fullName>
        <ecNumber evidence="3">3.2.1.21</ecNumber>
    </recommendedName>
    <alternativeName>
        <fullName evidence="9">Beta-D-glucoside glucohydrolase</fullName>
    </alternativeName>
    <alternativeName>
        <fullName evidence="7">Cellobiase</fullName>
    </alternativeName>
    <alternativeName>
        <fullName evidence="8">Gentiobiase</fullName>
    </alternativeName>
</protein>
<dbReference type="Pfam" id="PF00933">
    <property type="entry name" value="Glyco_hydro_3"/>
    <property type="match status" value="1"/>
</dbReference>
<dbReference type="PANTHER" id="PTHR30620">
    <property type="entry name" value="PERIPLASMIC BETA-GLUCOSIDASE-RELATED"/>
    <property type="match status" value="1"/>
</dbReference>
<dbReference type="FunFam" id="2.60.40.10:FF:000495">
    <property type="entry name" value="Periplasmic beta-glucosidase"/>
    <property type="match status" value="1"/>
</dbReference>
<dbReference type="SUPFAM" id="SSF52279">
    <property type="entry name" value="Beta-D-glucan exohydrolase, C-terminal domain"/>
    <property type="match status" value="1"/>
</dbReference>
<dbReference type="RefSeq" id="WP_090134323.1">
    <property type="nucleotide sequence ID" value="NZ_FOLY01000005.1"/>
</dbReference>
<organism evidence="12 13">
    <name type="scientific">Kushneria avicenniae</name>
    <dbReference type="NCBI Taxonomy" id="402385"/>
    <lineage>
        <taxon>Bacteria</taxon>
        <taxon>Pseudomonadati</taxon>
        <taxon>Pseudomonadota</taxon>
        <taxon>Gammaproteobacteria</taxon>
        <taxon>Oceanospirillales</taxon>
        <taxon>Halomonadaceae</taxon>
        <taxon>Kushneria</taxon>
    </lineage>
</organism>
<keyword evidence="4" id="KW-0732">Signal</keyword>
<dbReference type="InterPro" id="IPR036962">
    <property type="entry name" value="Glyco_hydro_3_N_sf"/>
</dbReference>
<dbReference type="Pfam" id="PF14310">
    <property type="entry name" value="Fn3-like"/>
    <property type="match status" value="1"/>
</dbReference>
<evidence type="ECO:0000256" key="1">
    <source>
        <dbReference type="ARBA" id="ARBA00000448"/>
    </source>
</evidence>
<dbReference type="AlphaFoldDB" id="A0A1I1LEW3"/>
<gene>
    <name evidence="12" type="ORF">SAMN05421848_2382</name>
</gene>
<dbReference type="GO" id="GO:0009251">
    <property type="term" value="P:glucan catabolic process"/>
    <property type="evidence" value="ECO:0007669"/>
    <property type="project" value="TreeGrafter"/>
</dbReference>
<dbReference type="InterPro" id="IPR001764">
    <property type="entry name" value="Glyco_hydro_3_N"/>
</dbReference>
<accession>A0A1I1LEW3</accession>
<feature type="domain" description="Fibronectin type III-like" evidence="11">
    <location>
        <begin position="658"/>
        <end position="727"/>
    </location>
</feature>
<dbReference type="PRINTS" id="PR00133">
    <property type="entry name" value="GLHYDRLASE3"/>
</dbReference>
<keyword evidence="6 10" id="KW-0326">Glycosidase</keyword>
<evidence type="ECO:0000313" key="12">
    <source>
        <dbReference type="EMBL" id="SFC71052.1"/>
    </source>
</evidence>
<dbReference type="SUPFAM" id="SSF51445">
    <property type="entry name" value="(Trans)glycosidases"/>
    <property type="match status" value="1"/>
</dbReference>
<comment type="similarity">
    <text evidence="2 10">Belongs to the glycosyl hydrolase 3 family.</text>
</comment>
<dbReference type="InterPro" id="IPR051915">
    <property type="entry name" value="Cellulose_Degrad_GH3"/>
</dbReference>
<dbReference type="Pfam" id="PF01915">
    <property type="entry name" value="Glyco_hydro_3_C"/>
    <property type="match status" value="1"/>
</dbReference>
<dbReference type="InterPro" id="IPR026891">
    <property type="entry name" value="Fn3-like"/>
</dbReference>
<evidence type="ECO:0000256" key="5">
    <source>
        <dbReference type="ARBA" id="ARBA00022801"/>
    </source>
</evidence>
<evidence type="ECO:0000313" key="13">
    <source>
        <dbReference type="Proteomes" id="UP000199046"/>
    </source>
</evidence>
<evidence type="ECO:0000259" key="11">
    <source>
        <dbReference type="SMART" id="SM01217"/>
    </source>
</evidence>
<dbReference type="InterPro" id="IPR013783">
    <property type="entry name" value="Ig-like_fold"/>
</dbReference>
<dbReference type="Gene3D" id="3.20.20.300">
    <property type="entry name" value="Glycoside hydrolase, family 3, N-terminal domain"/>
    <property type="match status" value="1"/>
</dbReference>
<dbReference type="Gene3D" id="3.40.50.1700">
    <property type="entry name" value="Glycoside hydrolase family 3 C-terminal domain"/>
    <property type="match status" value="1"/>
</dbReference>
<dbReference type="NCBIfam" id="NF011678">
    <property type="entry name" value="PRK15098.1"/>
    <property type="match status" value="1"/>
</dbReference>
<name>A0A1I1LEW3_9GAMM</name>
<evidence type="ECO:0000256" key="4">
    <source>
        <dbReference type="ARBA" id="ARBA00022729"/>
    </source>
</evidence>
<dbReference type="PANTHER" id="PTHR30620:SF16">
    <property type="entry name" value="LYSOSOMAL BETA GLUCOSIDASE"/>
    <property type="match status" value="1"/>
</dbReference>
<dbReference type="FunFam" id="3.20.20.300:FF:000005">
    <property type="entry name" value="Periplasmic beta-glucosidase"/>
    <property type="match status" value="1"/>
</dbReference>
<dbReference type="SMART" id="SM01217">
    <property type="entry name" value="Fn3_like"/>
    <property type="match status" value="1"/>
</dbReference>
<dbReference type="GO" id="GO:0008422">
    <property type="term" value="F:beta-glucosidase activity"/>
    <property type="evidence" value="ECO:0007669"/>
    <property type="project" value="UniProtKB-EC"/>
</dbReference>
<sequence length="738" mass="80250">MAVTGLNQTAGRPFGVDQMRNLALGEQVEALLCQMTLEEKIGQMNQVAGSRDTTGAPANTDIEEDVRTGRVGSVFNAFGAEFTRELQRDAVEHSRLGIPLLFGYDIIHGFRTIFPIPLGQAASWHLEGIERAARIMAKEGAAAGVHWTFAPMVDIARDPRWGRVMEGAGEDTHLTSLIARAQVRGIQGNEPGATDTLAACVKHYAAYGAVEAGREYNTVDMSEWRLRSIYLPPFLAALEEGCASVMTAFNTLNALPATCHPLLLDQILRREWGFEGMVVTDYTAIMELGQHGVAADASEASRKSVNAGVDMDMQSGYFIETLKTLVQNGQVEETRIDEAVRRILWLKAALGLFEDPYRYTSDEREAQCLLTGENRRAAREQAAQSMVLLKNEGNVLPLSDQHQKIALIGPLGNTPRLLGSWRGNGDHDDTVTLREGLANRLGEDAVILCAQGVSNQIGEDDTSGIEEALDLVRQADAVVLALGEDEDYADEAASRADIGLPGAQLELARRVLEAAGDTPVATVLFNGRPLTLTELDDLAPALLEAWWPGTEAGNAVADVLFGDVPPSGKLPMSFPVSVGQVPIYYNAFNTGRPKGVDPKYASQYLDIPNAPLYPFGFGLSYTTFEYGAIETACSEIGPDDTLEVSLTVTNTGERDGIEVVQLYLQDVHASVVRPLRELKDFRRIQLAPGAGERVVFHITPDMRSFLNAELERVQEPGLFRAQIGSCSESGEEIEFTVT</sequence>
<dbReference type="STRING" id="402385.SAMN05421848_2382"/>
<evidence type="ECO:0000256" key="2">
    <source>
        <dbReference type="ARBA" id="ARBA00005336"/>
    </source>
</evidence>
<comment type="catalytic activity">
    <reaction evidence="1">
        <text>Hydrolysis of terminal, non-reducing beta-D-glucosyl residues with release of beta-D-glucose.</text>
        <dbReference type="EC" id="3.2.1.21"/>
    </reaction>
</comment>
<dbReference type="OrthoDB" id="9781691at2"/>
<dbReference type="EC" id="3.2.1.21" evidence="3"/>
<dbReference type="Gene3D" id="2.60.40.10">
    <property type="entry name" value="Immunoglobulins"/>
    <property type="match status" value="1"/>
</dbReference>
<evidence type="ECO:0000256" key="7">
    <source>
        <dbReference type="ARBA" id="ARBA00031448"/>
    </source>
</evidence>
<keyword evidence="13" id="KW-1185">Reference proteome</keyword>
<evidence type="ECO:0000256" key="9">
    <source>
        <dbReference type="ARBA" id="ARBA00032594"/>
    </source>
</evidence>
<dbReference type="PROSITE" id="PS00775">
    <property type="entry name" value="GLYCOSYL_HYDROL_F3"/>
    <property type="match status" value="1"/>
</dbReference>
<dbReference type="InterPro" id="IPR002772">
    <property type="entry name" value="Glyco_hydro_3_C"/>
</dbReference>
<evidence type="ECO:0000256" key="8">
    <source>
        <dbReference type="ARBA" id="ARBA00032194"/>
    </source>
</evidence>
<dbReference type="InterPro" id="IPR019800">
    <property type="entry name" value="Glyco_hydro_3_AS"/>
</dbReference>
<dbReference type="Proteomes" id="UP000199046">
    <property type="component" value="Unassembled WGS sequence"/>
</dbReference>
<reference evidence="13" key="1">
    <citation type="submission" date="2016-10" db="EMBL/GenBank/DDBJ databases">
        <authorList>
            <person name="Varghese N."/>
            <person name="Submissions S."/>
        </authorList>
    </citation>
    <scope>NUCLEOTIDE SEQUENCE [LARGE SCALE GENOMIC DNA]</scope>
    <source>
        <strain evidence="13">DSM 23439</strain>
    </source>
</reference>
<evidence type="ECO:0000256" key="10">
    <source>
        <dbReference type="RuleBase" id="RU361161"/>
    </source>
</evidence>
<dbReference type="InterPro" id="IPR017853">
    <property type="entry name" value="GH"/>
</dbReference>
<evidence type="ECO:0000256" key="6">
    <source>
        <dbReference type="ARBA" id="ARBA00023295"/>
    </source>
</evidence>
<dbReference type="InterPro" id="IPR036881">
    <property type="entry name" value="Glyco_hydro_3_C_sf"/>
</dbReference>
<keyword evidence="5 10" id="KW-0378">Hydrolase</keyword>
<proteinExistence type="inferred from homology"/>